<keyword evidence="1" id="KW-0240">DNA-directed RNA polymerase</keyword>
<name>A0ABU0NHP3_STRRH</name>
<dbReference type="EMBL" id="JAUSWV010000002">
    <property type="protein sequence ID" value="MDQ0578647.1"/>
    <property type="molecule type" value="Genomic_DNA"/>
</dbReference>
<dbReference type="Proteomes" id="UP001230654">
    <property type="component" value="Unassembled WGS sequence"/>
</dbReference>
<dbReference type="RefSeq" id="WP_307161241.1">
    <property type="nucleotide sequence ID" value="NZ_JAUSWV010000002.1"/>
</dbReference>
<proteinExistence type="predicted"/>
<evidence type="ECO:0000313" key="2">
    <source>
        <dbReference type="Proteomes" id="UP001230654"/>
    </source>
</evidence>
<comment type="caution">
    <text evidence="1">The sequence shown here is derived from an EMBL/GenBank/DDBJ whole genome shotgun (WGS) entry which is preliminary data.</text>
</comment>
<organism evidence="1 2">
    <name type="scientific">Streptomyces rishiriensis</name>
    <dbReference type="NCBI Taxonomy" id="68264"/>
    <lineage>
        <taxon>Bacteria</taxon>
        <taxon>Bacillati</taxon>
        <taxon>Actinomycetota</taxon>
        <taxon>Actinomycetes</taxon>
        <taxon>Kitasatosporales</taxon>
        <taxon>Streptomycetaceae</taxon>
        <taxon>Streptomyces</taxon>
    </lineage>
</organism>
<evidence type="ECO:0000313" key="1">
    <source>
        <dbReference type="EMBL" id="MDQ0578647.1"/>
    </source>
</evidence>
<dbReference type="GO" id="GO:0000428">
    <property type="term" value="C:DNA-directed RNA polymerase complex"/>
    <property type="evidence" value="ECO:0007669"/>
    <property type="project" value="UniProtKB-KW"/>
</dbReference>
<gene>
    <name evidence="1" type="ORF">QF030_000825</name>
</gene>
<keyword evidence="2" id="KW-1185">Reference proteome</keyword>
<accession>A0ABU0NHP3</accession>
<protein>
    <submittedName>
        <fullName evidence="1">DNA-directed RNA polymerase specialized sigma24 family protein</fullName>
    </submittedName>
</protein>
<reference evidence="1 2" key="1">
    <citation type="submission" date="2023-07" db="EMBL/GenBank/DDBJ databases">
        <title>Comparative genomics of wheat-associated soil bacteria to identify genetic determinants of phenazine resistance.</title>
        <authorList>
            <person name="Mouncey N."/>
        </authorList>
    </citation>
    <scope>NUCLEOTIDE SEQUENCE [LARGE SCALE GENOMIC DNA]</scope>
    <source>
        <strain evidence="1 2">B2I6</strain>
    </source>
</reference>
<sequence>MKLGAYLRRTSSRLAIDTLRAQKRIDLMDETALVAASNPGGEDADPLKELVQPAIEAMPLSRRRTVVQLQSQGLATPKSWGAR</sequence>
<keyword evidence="1" id="KW-0804">Transcription</keyword>